<proteinExistence type="predicted"/>
<name>A0AAD8PRX1_9PEZI</name>
<evidence type="ECO:0000256" key="1">
    <source>
        <dbReference type="SAM" id="MobiDB-lite"/>
    </source>
</evidence>
<feature type="compositionally biased region" description="Low complexity" evidence="1">
    <location>
        <begin position="104"/>
        <end position="114"/>
    </location>
</feature>
<dbReference type="AlphaFoldDB" id="A0AAD8PRX1"/>
<accession>A0AAD8PRX1</accession>
<sequence>MRSPCTHIYAQFFIFPTSFPVHLRVFVPLPQSSHPLIVCSLLAMRHRKLPIILPSYQVYAIHRGSPCPARPAGQSLSFAAATVPPHSTHRIAPRQHRPAHPKNTSLSLSSASSPVATSTTGLSTHAALEMAFALRTCLCCAMLLSLVMRQPRLTGLVTNPHTNFGFRASLSFALVTA</sequence>
<dbReference type="GeneID" id="85436802"/>
<reference evidence="2" key="1">
    <citation type="submission" date="2021-06" db="EMBL/GenBank/DDBJ databases">
        <title>Comparative genomics, transcriptomics and evolutionary studies reveal genomic signatures of adaptation to plant cell wall in hemibiotrophic fungi.</title>
        <authorList>
            <consortium name="DOE Joint Genome Institute"/>
            <person name="Baroncelli R."/>
            <person name="Diaz J.F."/>
            <person name="Benocci T."/>
            <person name="Peng M."/>
            <person name="Battaglia E."/>
            <person name="Haridas S."/>
            <person name="Andreopoulos W."/>
            <person name="Labutti K."/>
            <person name="Pangilinan J."/>
            <person name="Floch G.L."/>
            <person name="Makela M.R."/>
            <person name="Henrissat B."/>
            <person name="Grigoriev I.V."/>
            <person name="Crouch J.A."/>
            <person name="De Vries R.P."/>
            <person name="Sukno S.A."/>
            <person name="Thon M.R."/>
        </authorList>
    </citation>
    <scope>NUCLEOTIDE SEQUENCE</scope>
    <source>
        <strain evidence="2">CBS 125086</strain>
    </source>
</reference>
<feature type="compositionally biased region" description="Basic residues" evidence="1">
    <location>
        <begin position="87"/>
        <end position="100"/>
    </location>
</feature>
<dbReference type="EMBL" id="JAHLJV010000065">
    <property type="protein sequence ID" value="KAK1579521.1"/>
    <property type="molecule type" value="Genomic_DNA"/>
</dbReference>
<comment type="caution">
    <text evidence="2">The sequence shown here is derived from an EMBL/GenBank/DDBJ whole genome shotgun (WGS) entry which is preliminary data.</text>
</comment>
<organism evidence="2 3">
    <name type="scientific">Colletotrichum navitas</name>
    <dbReference type="NCBI Taxonomy" id="681940"/>
    <lineage>
        <taxon>Eukaryota</taxon>
        <taxon>Fungi</taxon>
        <taxon>Dikarya</taxon>
        <taxon>Ascomycota</taxon>
        <taxon>Pezizomycotina</taxon>
        <taxon>Sordariomycetes</taxon>
        <taxon>Hypocreomycetidae</taxon>
        <taxon>Glomerellales</taxon>
        <taxon>Glomerellaceae</taxon>
        <taxon>Colletotrichum</taxon>
        <taxon>Colletotrichum graminicola species complex</taxon>
    </lineage>
</organism>
<dbReference type="RefSeq" id="XP_060410644.1">
    <property type="nucleotide sequence ID" value="XM_060552562.1"/>
</dbReference>
<dbReference type="Proteomes" id="UP001230504">
    <property type="component" value="Unassembled WGS sequence"/>
</dbReference>
<feature type="region of interest" description="Disordered" evidence="1">
    <location>
        <begin position="87"/>
        <end position="114"/>
    </location>
</feature>
<protein>
    <submittedName>
        <fullName evidence="2">Uncharacterized protein</fullName>
    </submittedName>
</protein>
<gene>
    <name evidence="2" type="ORF">LY79DRAFT_340635</name>
</gene>
<evidence type="ECO:0000313" key="3">
    <source>
        <dbReference type="Proteomes" id="UP001230504"/>
    </source>
</evidence>
<keyword evidence="3" id="KW-1185">Reference proteome</keyword>
<evidence type="ECO:0000313" key="2">
    <source>
        <dbReference type="EMBL" id="KAK1579521.1"/>
    </source>
</evidence>